<dbReference type="OMA" id="HEIHRIV"/>
<feature type="coiled-coil region" evidence="6">
    <location>
        <begin position="186"/>
        <end position="213"/>
    </location>
</feature>
<evidence type="ECO:0000256" key="4">
    <source>
        <dbReference type="ARBA" id="ARBA00023054"/>
    </source>
</evidence>
<evidence type="ECO:0000256" key="1">
    <source>
        <dbReference type="ARBA" id="ARBA00005405"/>
    </source>
</evidence>
<gene>
    <name evidence="8" type="ORF">HHK36_025508</name>
</gene>
<proteinExistence type="inferred from homology"/>
<keyword evidence="2" id="KW-0217">Developmental protein</keyword>
<keyword evidence="3" id="KW-0221">Differentiation</keyword>
<dbReference type="PANTHER" id="PTHR33405:SF20">
    <property type="entry name" value="PROTEIN FLX-LIKE 3"/>
    <property type="match status" value="1"/>
</dbReference>
<dbReference type="InterPro" id="IPR040353">
    <property type="entry name" value="FLX/FLX-like"/>
</dbReference>
<protein>
    <recommendedName>
        <fullName evidence="10">Protein FLX-like 3</fullName>
    </recommendedName>
</protein>
<feature type="coiled-coil region" evidence="6">
    <location>
        <begin position="50"/>
        <end position="77"/>
    </location>
</feature>
<evidence type="ECO:0000313" key="9">
    <source>
        <dbReference type="Proteomes" id="UP000655225"/>
    </source>
</evidence>
<feature type="coiled-coil region" evidence="6">
    <location>
        <begin position="120"/>
        <end position="154"/>
    </location>
</feature>
<evidence type="ECO:0000256" key="2">
    <source>
        <dbReference type="ARBA" id="ARBA00022473"/>
    </source>
</evidence>
<comment type="caution">
    <text evidence="8">The sequence shown here is derived from an EMBL/GenBank/DDBJ whole genome shotgun (WGS) entry which is preliminary data.</text>
</comment>
<dbReference type="OrthoDB" id="2018286at2759"/>
<reference evidence="8 9" key="1">
    <citation type="submission" date="2020-04" db="EMBL/GenBank/DDBJ databases">
        <title>Plant Genome Project.</title>
        <authorList>
            <person name="Zhang R.-G."/>
        </authorList>
    </citation>
    <scope>NUCLEOTIDE SEQUENCE [LARGE SCALE GENOMIC DNA]</scope>
    <source>
        <strain evidence="8">YNK0</strain>
        <tissue evidence="8">Leaf</tissue>
    </source>
</reference>
<evidence type="ECO:0000256" key="3">
    <source>
        <dbReference type="ARBA" id="ARBA00022782"/>
    </source>
</evidence>
<keyword evidence="5" id="KW-0287">Flowering</keyword>
<sequence>MAGRNRMPRHAMNDGRRGYPSEGPYARPPMPRPPHPAMLEEELEIQHVEMRSLLGENRRLAEDRMALQRELGVAKEELHRMNLAITDIRAEQEVHSRELIERGLKLEADLRATEPLKNEVIHLRAEVLKLNNLRQDLTEQVQNLKQELTRSQSDNQQIPSLKAEIDGVYLELVRARTAFDYEKKGNIELMEQRQAMEKNLVSMAREVEKLRADVSSGHSRPWGAGGTYGMKHSSPEGGFPASYGDGYGVHLGAADKGPLYGTGSGSWGGLEKPRIARR</sequence>
<feature type="region of interest" description="Disordered" evidence="7">
    <location>
        <begin position="1"/>
        <end position="34"/>
    </location>
</feature>
<dbReference type="Proteomes" id="UP000655225">
    <property type="component" value="Unassembled WGS sequence"/>
</dbReference>
<dbReference type="PANTHER" id="PTHR33405">
    <property type="entry name" value="PROTEIN FLX-LIKE 2"/>
    <property type="match status" value="1"/>
</dbReference>
<dbReference type="GO" id="GO:0030154">
    <property type="term" value="P:cell differentiation"/>
    <property type="evidence" value="ECO:0007669"/>
    <property type="project" value="UniProtKB-KW"/>
</dbReference>
<dbReference type="EMBL" id="JABCRI010000019">
    <property type="protein sequence ID" value="KAF8388828.1"/>
    <property type="molecule type" value="Genomic_DNA"/>
</dbReference>
<evidence type="ECO:0000256" key="6">
    <source>
        <dbReference type="SAM" id="Coils"/>
    </source>
</evidence>
<evidence type="ECO:0000256" key="7">
    <source>
        <dbReference type="SAM" id="MobiDB-lite"/>
    </source>
</evidence>
<organism evidence="8 9">
    <name type="scientific">Tetracentron sinense</name>
    <name type="common">Spur-leaf</name>
    <dbReference type="NCBI Taxonomy" id="13715"/>
    <lineage>
        <taxon>Eukaryota</taxon>
        <taxon>Viridiplantae</taxon>
        <taxon>Streptophyta</taxon>
        <taxon>Embryophyta</taxon>
        <taxon>Tracheophyta</taxon>
        <taxon>Spermatophyta</taxon>
        <taxon>Magnoliopsida</taxon>
        <taxon>Trochodendrales</taxon>
        <taxon>Trochodendraceae</taxon>
        <taxon>Tetracentron</taxon>
    </lineage>
</organism>
<evidence type="ECO:0000256" key="5">
    <source>
        <dbReference type="ARBA" id="ARBA00023089"/>
    </source>
</evidence>
<accession>A0A835D373</accession>
<dbReference type="AlphaFoldDB" id="A0A835D373"/>
<dbReference type="GO" id="GO:0009908">
    <property type="term" value="P:flower development"/>
    <property type="evidence" value="ECO:0007669"/>
    <property type="project" value="UniProtKB-KW"/>
</dbReference>
<comment type="similarity">
    <text evidence="1">Belongs to the FLX family.</text>
</comment>
<name>A0A835D373_TETSI</name>
<keyword evidence="9" id="KW-1185">Reference proteome</keyword>
<keyword evidence="4 6" id="KW-0175">Coiled coil</keyword>
<evidence type="ECO:0008006" key="10">
    <source>
        <dbReference type="Google" id="ProtNLM"/>
    </source>
</evidence>
<evidence type="ECO:0000313" key="8">
    <source>
        <dbReference type="EMBL" id="KAF8388828.1"/>
    </source>
</evidence>